<dbReference type="Pfam" id="PF02845">
    <property type="entry name" value="CUE"/>
    <property type="match status" value="1"/>
</dbReference>
<gene>
    <name evidence="4" type="ORF">Ccrd_016253</name>
</gene>
<name>A0A118K361_CYNCS</name>
<dbReference type="EMBL" id="LEKV01001873">
    <property type="protein sequence ID" value="KVI05402.1"/>
    <property type="molecule type" value="Genomic_DNA"/>
</dbReference>
<dbReference type="Proteomes" id="UP000243975">
    <property type="component" value="Unassembled WGS sequence"/>
</dbReference>
<protein>
    <submittedName>
        <fullName evidence="4">Ubiquitin system component Cue</fullName>
    </submittedName>
</protein>
<feature type="signal peptide" evidence="2">
    <location>
        <begin position="1"/>
        <end position="26"/>
    </location>
</feature>
<evidence type="ECO:0000313" key="5">
    <source>
        <dbReference type="Proteomes" id="UP000243975"/>
    </source>
</evidence>
<feature type="region of interest" description="Disordered" evidence="1">
    <location>
        <begin position="28"/>
        <end position="56"/>
    </location>
</feature>
<dbReference type="AlphaFoldDB" id="A0A118K361"/>
<reference evidence="4 5" key="1">
    <citation type="journal article" date="2016" name="Sci. Rep.">
        <title>The genome sequence of the outbreeding globe artichoke constructed de novo incorporating a phase-aware low-pass sequencing strategy of F1 progeny.</title>
        <authorList>
            <person name="Scaglione D."/>
            <person name="Reyes-Chin-Wo S."/>
            <person name="Acquadro A."/>
            <person name="Froenicke L."/>
            <person name="Portis E."/>
            <person name="Beitel C."/>
            <person name="Tirone M."/>
            <person name="Mauro R."/>
            <person name="Lo Monaco A."/>
            <person name="Mauromicale G."/>
            <person name="Faccioli P."/>
            <person name="Cattivelli L."/>
            <person name="Rieseberg L."/>
            <person name="Michelmore R."/>
            <person name="Lanteri S."/>
        </authorList>
    </citation>
    <scope>NUCLEOTIDE SEQUENCE [LARGE SCALE GENOMIC DNA]</scope>
    <source>
        <strain evidence="4">2C</strain>
    </source>
</reference>
<evidence type="ECO:0000313" key="4">
    <source>
        <dbReference type="EMBL" id="KVI05402.1"/>
    </source>
</evidence>
<evidence type="ECO:0000256" key="2">
    <source>
        <dbReference type="SAM" id="SignalP"/>
    </source>
</evidence>
<accession>A0A118K361</accession>
<dbReference type="Gramene" id="KVI05402">
    <property type="protein sequence ID" value="KVI05402"/>
    <property type="gene ID" value="Ccrd_016253"/>
</dbReference>
<keyword evidence="2" id="KW-0732">Signal</keyword>
<dbReference type="GO" id="GO:0043130">
    <property type="term" value="F:ubiquitin binding"/>
    <property type="evidence" value="ECO:0007669"/>
    <property type="project" value="InterPro"/>
</dbReference>
<feature type="chain" id="PRO_5007159925" evidence="2">
    <location>
        <begin position="27"/>
        <end position="173"/>
    </location>
</feature>
<dbReference type="PROSITE" id="PS51140">
    <property type="entry name" value="CUE"/>
    <property type="match status" value="1"/>
</dbReference>
<feature type="compositionally biased region" description="Low complexity" evidence="1">
    <location>
        <begin position="28"/>
        <end position="39"/>
    </location>
</feature>
<keyword evidence="5" id="KW-1185">Reference proteome</keyword>
<feature type="domain" description="CUE" evidence="3">
    <location>
        <begin position="64"/>
        <end position="106"/>
    </location>
</feature>
<dbReference type="STRING" id="59895.A0A118K361"/>
<dbReference type="InterPro" id="IPR003892">
    <property type="entry name" value="CUE"/>
</dbReference>
<evidence type="ECO:0000259" key="3">
    <source>
        <dbReference type="PROSITE" id="PS51140"/>
    </source>
</evidence>
<organism evidence="4 5">
    <name type="scientific">Cynara cardunculus var. scolymus</name>
    <name type="common">Globe artichoke</name>
    <name type="synonym">Cynara scolymus</name>
    <dbReference type="NCBI Taxonomy" id="59895"/>
    <lineage>
        <taxon>Eukaryota</taxon>
        <taxon>Viridiplantae</taxon>
        <taxon>Streptophyta</taxon>
        <taxon>Embryophyta</taxon>
        <taxon>Tracheophyta</taxon>
        <taxon>Spermatophyta</taxon>
        <taxon>Magnoliopsida</taxon>
        <taxon>eudicotyledons</taxon>
        <taxon>Gunneridae</taxon>
        <taxon>Pentapetalae</taxon>
        <taxon>asterids</taxon>
        <taxon>campanulids</taxon>
        <taxon>Asterales</taxon>
        <taxon>Asteraceae</taxon>
        <taxon>Carduoideae</taxon>
        <taxon>Cardueae</taxon>
        <taxon>Carduinae</taxon>
        <taxon>Cynara</taxon>
    </lineage>
</organism>
<feature type="non-terminal residue" evidence="4">
    <location>
        <position position="1"/>
    </location>
</feature>
<sequence>GFSVIEVGLTIDICITILLLVNPSQAASTSTSNNPSPSTIRHRGHGGGSVIRTPPHVSDDDLSNILAMAETVREVLPHVPDELILRDLQRTNSVSVTVKIMRALQLFGSLVDGKEAANSCCLVAHRMGTVAVWQLPFGRTSDGNELLFWLVQQRKIKQRVAAVLLVQQREIRQ</sequence>
<comment type="caution">
    <text evidence="4">The sequence shown here is derived from an EMBL/GenBank/DDBJ whole genome shotgun (WGS) entry which is preliminary data.</text>
</comment>
<proteinExistence type="predicted"/>
<evidence type="ECO:0000256" key="1">
    <source>
        <dbReference type="SAM" id="MobiDB-lite"/>
    </source>
</evidence>
<dbReference type="Gene3D" id="1.10.8.10">
    <property type="entry name" value="DNA helicase RuvA subunit, C-terminal domain"/>
    <property type="match status" value="1"/>
</dbReference>